<reference evidence="1" key="2">
    <citation type="submission" date="2015-03" db="UniProtKB">
        <authorList>
            <consortium name="EnsemblPlants"/>
        </authorList>
    </citation>
    <scope>IDENTIFICATION</scope>
</reference>
<evidence type="ECO:0008006" key="3">
    <source>
        <dbReference type="Google" id="ProtNLM"/>
    </source>
</evidence>
<dbReference type="AlphaFoldDB" id="A0A0D3HA90"/>
<evidence type="ECO:0000313" key="2">
    <source>
        <dbReference type="Proteomes" id="UP000026960"/>
    </source>
</evidence>
<organism evidence="1">
    <name type="scientific">Oryza barthii</name>
    <dbReference type="NCBI Taxonomy" id="65489"/>
    <lineage>
        <taxon>Eukaryota</taxon>
        <taxon>Viridiplantae</taxon>
        <taxon>Streptophyta</taxon>
        <taxon>Embryophyta</taxon>
        <taxon>Tracheophyta</taxon>
        <taxon>Spermatophyta</taxon>
        <taxon>Magnoliopsida</taxon>
        <taxon>Liliopsida</taxon>
        <taxon>Poales</taxon>
        <taxon>Poaceae</taxon>
        <taxon>BOP clade</taxon>
        <taxon>Oryzoideae</taxon>
        <taxon>Oryzeae</taxon>
        <taxon>Oryzinae</taxon>
        <taxon>Oryza</taxon>
    </lineage>
</organism>
<name>A0A0D3HA90_9ORYZ</name>
<sequence length="80" mass="9354">MPKLPNYFPILEKLHVGHPVLSLHIDHLAHKAWILPIDLRNGTVGICETYIQTTISIYPRRKRRHRRPRPALLDSQLDCL</sequence>
<dbReference type="PaxDb" id="65489-OBART09G20200.1"/>
<keyword evidence="2" id="KW-1185">Reference proteome</keyword>
<dbReference type="Proteomes" id="UP000026960">
    <property type="component" value="Chromosome 9"/>
</dbReference>
<dbReference type="HOGENOM" id="CLU_2593591_0_0_1"/>
<accession>A0A0D3HA90</accession>
<protein>
    <recommendedName>
        <fullName evidence="3">DUF1618 domain-containing protein</fullName>
    </recommendedName>
</protein>
<proteinExistence type="predicted"/>
<reference evidence="1" key="1">
    <citation type="journal article" date="2009" name="Rice">
        <title>De Novo Next Generation Sequencing of Plant Genomes.</title>
        <authorList>
            <person name="Rounsley S."/>
            <person name="Marri P.R."/>
            <person name="Yu Y."/>
            <person name="He R."/>
            <person name="Sisneros N."/>
            <person name="Goicoechea J.L."/>
            <person name="Lee S.J."/>
            <person name="Angelova A."/>
            <person name="Kudrna D."/>
            <person name="Luo M."/>
            <person name="Affourtit J."/>
            <person name="Desany B."/>
            <person name="Knight J."/>
            <person name="Niazi F."/>
            <person name="Egholm M."/>
            <person name="Wing R.A."/>
        </authorList>
    </citation>
    <scope>NUCLEOTIDE SEQUENCE [LARGE SCALE GENOMIC DNA]</scope>
    <source>
        <strain evidence="1">cv. IRGC 105608</strain>
    </source>
</reference>
<dbReference type="EnsemblPlants" id="OBART09G20200.1">
    <property type="protein sequence ID" value="OBART09G20200.1"/>
    <property type="gene ID" value="OBART09G20200"/>
</dbReference>
<evidence type="ECO:0000313" key="1">
    <source>
        <dbReference type="EnsemblPlants" id="OBART09G20200.1"/>
    </source>
</evidence>
<dbReference type="Gramene" id="OBART09G20200.1">
    <property type="protein sequence ID" value="OBART09G20200.1"/>
    <property type="gene ID" value="OBART09G20200"/>
</dbReference>